<evidence type="ECO:0000259" key="7">
    <source>
        <dbReference type="Pfam" id="PF13439"/>
    </source>
</evidence>
<organism evidence="8 9">
    <name type="scientific">Bacillus spongiae</name>
    <dbReference type="NCBI Taxonomy" id="2683610"/>
    <lineage>
        <taxon>Bacteria</taxon>
        <taxon>Bacillati</taxon>
        <taxon>Bacillota</taxon>
        <taxon>Bacilli</taxon>
        <taxon>Bacillales</taxon>
        <taxon>Bacillaceae</taxon>
        <taxon>Bacillus</taxon>
    </lineage>
</organism>
<evidence type="ECO:0000256" key="1">
    <source>
        <dbReference type="ARBA" id="ARBA00006821"/>
    </source>
</evidence>
<evidence type="ECO:0000256" key="4">
    <source>
        <dbReference type="RuleBase" id="RU361196"/>
    </source>
</evidence>
<dbReference type="PANTHER" id="PTHR45947">
    <property type="entry name" value="SULFOQUINOVOSYL TRANSFERASE SQD2"/>
    <property type="match status" value="1"/>
</dbReference>
<dbReference type="RefSeq" id="WP_336585248.1">
    <property type="nucleotide sequence ID" value="NZ_JBBAXC010000001.1"/>
</dbReference>
<dbReference type="InterPro" id="IPR027291">
    <property type="entry name" value="Glyco_hydro_38_N_sf"/>
</dbReference>
<dbReference type="InterPro" id="IPR028098">
    <property type="entry name" value="Glyco_trans_4-like_N"/>
</dbReference>
<reference evidence="8 9" key="1">
    <citation type="journal article" date="2018" name="J. Microbiol.">
        <title>Bacillus spongiae sp. nov., isolated from sponge of Jeju Island.</title>
        <authorList>
            <person name="Lee G.E."/>
            <person name="Im W.T."/>
            <person name="Park J.S."/>
        </authorList>
    </citation>
    <scope>NUCLEOTIDE SEQUENCE [LARGE SCALE GENOMIC DNA]</scope>
    <source>
        <strain evidence="8 9">135PIL107-10</strain>
    </source>
</reference>
<protein>
    <submittedName>
        <fullName evidence="8">Glycosyltransferase</fullName>
        <ecNumber evidence="8">2.4.-.-</ecNumber>
    </submittedName>
</protein>
<keyword evidence="3 4" id="KW-0119">Carbohydrate metabolism</keyword>
<keyword evidence="8" id="KW-0808">Transferase</keyword>
<feature type="domain" description="Glycosyltransferase subfamily 4-like N-terminal" evidence="7">
    <location>
        <begin position="398"/>
        <end position="570"/>
    </location>
</feature>
<dbReference type="GO" id="GO:0016757">
    <property type="term" value="F:glycosyltransferase activity"/>
    <property type="evidence" value="ECO:0007669"/>
    <property type="project" value="UniProtKB-KW"/>
</dbReference>
<keyword evidence="9" id="KW-1185">Reference proteome</keyword>
<evidence type="ECO:0000313" key="8">
    <source>
        <dbReference type="EMBL" id="MEI5905845.1"/>
    </source>
</evidence>
<comment type="similarity">
    <text evidence="2">Belongs to the glycosyltransferase group 1 family. Glycosyltransferase 4 subfamily.</text>
</comment>
<dbReference type="Pfam" id="PF00534">
    <property type="entry name" value="Glycos_transf_1"/>
    <property type="match status" value="1"/>
</dbReference>
<dbReference type="InterPro" id="IPR011330">
    <property type="entry name" value="Glyco_hydro/deAcase_b/a-brl"/>
</dbReference>
<evidence type="ECO:0000259" key="5">
    <source>
        <dbReference type="Pfam" id="PF00534"/>
    </source>
</evidence>
<comment type="caution">
    <text evidence="8">The sequence shown here is derived from an EMBL/GenBank/DDBJ whole genome shotgun (WGS) entry which is preliminary data.</text>
</comment>
<keyword evidence="8" id="KW-0328">Glycosyltransferase</keyword>
<evidence type="ECO:0000256" key="3">
    <source>
        <dbReference type="ARBA" id="ARBA00023277"/>
    </source>
</evidence>
<dbReference type="SUPFAM" id="SSF88713">
    <property type="entry name" value="Glycoside hydrolase/deacetylase"/>
    <property type="match status" value="1"/>
</dbReference>
<evidence type="ECO:0000256" key="2">
    <source>
        <dbReference type="ARBA" id="ARBA00009481"/>
    </source>
</evidence>
<dbReference type="EC" id="2.4.-.-" evidence="8"/>
<dbReference type="SUPFAM" id="SSF53756">
    <property type="entry name" value="UDP-Glycosyltransferase/glycogen phosphorylase"/>
    <property type="match status" value="1"/>
</dbReference>
<dbReference type="InterPro" id="IPR050194">
    <property type="entry name" value="Glycosyltransferase_grp1"/>
</dbReference>
<dbReference type="EMBL" id="JBBAXC010000001">
    <property type="protein sequence ID" value="MEI5905845.1"/>
    <property type="molecule type" value="Genomic_DNA"/>
</dbReference>
<feature type="domain" description="Glycoside hydrolase family 57 N-terminal" evidence="6">
    <location>
        <begin position="28"/>
        <end position="213"/>
    </location>
</feature>
<feature type="domain" description="Glycosyl transferase family 1" evidence="5">
    <location>
        <begin position="584"/>
        <end position="738"/>
    </location>
</feature>
<evidence type="ECO:0000259" key="6">
    <source>
        <dbReference type="Pfam" id="PF03065"/>
    </source>
</evidence>
<comment type="similarity">
    <text evidence="1 4">Belongs to the glycosyl hydrolase 57 family.</text>
</comment>
<dbReference type="Gene3D" id="3.20.110.10">
    <property type="entry name" value="Glycoside hydrolase 38, N terminal domain"/>
    <property type="match status" value="1"/>
</dbReference>
<dbReference type="InterPro" id="IPR001296">
    <property type="entry name" value="Glyco_trans_1"/>
</dbReference>
<dbReference type="PANTHER" id="PTHR45947:SF3">
    <property type="entry name" value="SULFOQUINOVOSYL TRANSFERASE SQD2"/>
    <property type="match status" value="1"/>
</dbReference>
<accession>A0ABU8H959</accession>
<proteinExistence type="inferred from homology"/>
<dbReference type="Gene3D" id="3.40.50.2000">
    <property type="entry name" value="Glycogen Phosphorylase B"/>
    <property type="match status" value="2"/>
</dbReference>
<gene>
    <name evidence="8" type="ORF">WAK64_02030</name>
</gene>
<evidence type="ECO:0000313" key="9">
    <source>
        <dbReference type="Proteomes" id="UP001312865"/>
    </source>
</evidence>
<dbReference type="CDD" id="cd03801">
    <property type="entry name" value="GT4_PimA-like"/>
    <property type="match status" value="1"/>
</dbReference>
<dbReference type="InterPro" id="IPR004300">
    <property type="entry name" value="Glyco_hydro_57_N"/>
</dbReference>
<dbReference type="Proteomes" id="UP001312865">
    <property type="component" value="Unassembled WGS sequence"/>
</dbReference>
<sequence>MNSLILQPNTNYYSTYLLKEEEREEYLESIVGEYFPLLEWLHSYTGNAKIAFIVKPVLFEWFTTEEFKAQIDQFFTVKRGMNAQYQTYFQLWLKWDKNIIKAFQNFSDKGVLRLIPSTPSDFPLTHIQTKQGMEWQLETTVAYFQKHFSVKPKGIWLPRQAYQPGLDKYLVNFGFQYTFIPYAAFEFAEKDSPVEQYARSPRGLTLIPIRSQLGQERARDSDVYLFPIHGKEVWRPFFEETITTFLTSGRDDCIEVEGWEKVETTLSRMNFCYNGMDIGKPILSDQQLQLCRKGQEIELQMQHMGTTLQQHDVLEHIVLEWMHLLTTISDGRHDQGTCQATDLLVKSFQEGQEEKHFLIHRKEKLLISLPLSKKPRVGIQSASVQVLILSWEYPPNIVGGLSRHVYSLAKNLSRKGVGVVVLTSKSPDTKEYEKMDGVHVYRTGPLHQLEENFLKWIEDLNVSMVRKADELINRHHINIVHAHDWLVGQASQSIKSFYHIPLVTTIHATEHGRNAGIYTEMQQRIHNEESKLINDSNHVIVCSDYMKDELKQLFDVENKTISMIPNGIHLGEVEEMNHMRFHFLENKRFIFSVGRVVREKGFDTLIDAASLLPGDLEIVIAGKGPLLNNYRQTVNDRGLQVKIHFIGFVTDEERNQLLNSCEMAVFPSLYEPFGIVALEAMAAKKPVIAARIGGLKGIIQHEFSGLLYTPGSADELMIEMNKLYQSSSLREKIGQQGFQVARKLFGWERIADQTKQVYEEEALHNKLEGAFL</sequence>
<name>A0ABU8H959_9BACI</name>
<dbReference type="Pfam" id="PF13439">
    <property type="entry name" value="Glyco_transf_4"/>
    <property type="match status" value="1"/>
</dbReference>
<dbReference type="Pfam" id="PF03065">
    <property type="entry name" value="Glyco_hydro_57"/>
    <property type="match status" value="1"/>
</dbReference>